<dbReference type="Gene3D" id="3.30.710.10">
    <property type="entry name" value="Potassium Channel Kv1.1, Chain A"/>
    <property type="match status" value="1"/>
</dbReference>
<proteinExistence type="inferred from homology"/>
<name>A0A834Z7K1_TETSI</name>
<feature type="region of interest" description="Disordered" evidence="5">
    <location>
        <begin position="592"/>
        <end position="623"/>
    </location>
</feature>
<dbReference type="Pfam" id="PF03000">
    <property type="entry name" value="NPH3"/>
    <property type="match status" value="1"/>
</dbReference>
<evidence type="ECO:0000313" key="9">
    <source>
        <dbReference type="Proteomes" id="UP000655225"/>
    </source>
</evidence>
<sequence>MACMKLGSKSEAFHRQGQTWLCTTGLPSDVIIEVGEMSFHLHKFPLLSRSGVLEKLIGDFSGDDGPSCVLQLHDIPGRAKAFELLAKFCYGVKIELTALNVVSLRCASEYLRMNEDYGEGNLITQTEAFLNDVFSNWADSIKALETCEEVLPHAEELHIVSRCINSLAMKACADPRLFSWSVSGHNNLQSPVDTVLWNGICTAAKPRSVSEDWWYEDVSFLSLPLYKRLILAVGLRGMKPESIAGSLMFYAKRYLPLLSRQSSFQKVNHVTHGSTISTPSEGDQRILLEEIVGLLPNQKGVTLTKFLLRLLRTAMILHASPSCRENLEKRVGAQFDQAALEDLLIPNTGYTVETLYDIDCVQRILDHFMSVDQAAVPSSSPCIVDEGQLMDGSHSLTRMTMVANLVDGYLAEVAPDVNLKFPKFQSLAAVIPDYARPVDDGIYHAIDIYLKAHPWLTDSEREQICRLMNCQKLSLEASTHAAQNERLPLRVVVQVLFFEQLRLRTSIAGWFFDSDNPENSQNPTGNLALARNDGSTQADPAQDHVVGFNDMRERVAELEKECLSMKQELEKLEKTKSSWNIFSKNFVFRLKPQPGNPNASKPCDSKAAPVNGHQDHDNSELAG</sequence>
<dbReference type="UniPathway" id="UPA00143"/>
<dbReference type="SMART" id="SM00225">
    <property type="entry name" value="BTB"/>
    <property type="match status" value="1"/>
</dbReference>
<evidence type="ECO:0000256" key="3">
    <source>
        <dbReference type="PROSITE-ProRule" id="PRU00982"/>
    </source>
</evidence>
<dbReference type="OMA" id="CLNMKEE"/>
<dbReference type="InterPro" id="IPR011333">
    <property type="entry name" value="SKP1/BTB/POZ_sf"/>
</dbReference>
<keyword evidence="2" id="KW-0833">Ubl conjugation pathway</keyword>
<evidence type="ECO:0000256" key="2">
    <source>
        <dbReference type="ARBA" id="ARBA00022786"/>
    </source>
</evidence>
<reference evidence="8 9" key="1">
    <citation type="submission" date="2020-04" db="EMBL/GenBank/DDBJ databases">
        <title>Plant Genome Project.</title>
        <authorList>
            <person name="Zhang R.-G."/>
        </authorList>
    </citation>
    <scope>NUCLEOTIDE SEQUENCE [LARGE SCALE GENOMIC DNA]</scope>
    <source>
        <strain evidence="8">YNK0</strain>
        <tissue evidence="8">Leaf</tissue>
    </source>
</reference>
<dbReference type="InterPro" id="IPR027356">
    <property type="entry name" value="NPH3_dom"/>
</dbReference>
<dbReference type="PROSITE" id="PS51649">
    <property type="entry name" value="NPH3"/>
    <property type="match status" value="1"/>
</dbReference>
<evidence type="ECO:0000259" key="7">
    <source>
        <dbReference type="PROSITE" id="PS51649"/>
    </source>
</evidence>
<feature type="domain" description="NPH3" evidence="7">
    <location>
        <begin position="212"/>
        <end position="502"/>
    </location>
</feature>
<dbReference type="InterPro" id="IPR043454">
    <property type="entry name" value="NPH3/RPT2-like"/>
</dbReference>
<dbReference type="SUPFAM" id="SSF54695">
    <property type="entry name" value="POZ domain"/>
    <property type="match status" value="1"/>
</dbReference>
<evidence type="ECO:0000256" key="5">
    <source>
        <dbReference type="SAM" id="MobiDB-lite"/>
    </source>
</evidence>
<dbReference type="OrthoDB" id="624345at2759"/>
<evidence type="ECO:0000259" key="6">
    <source>
        <dbReference type="PROSITE" id="PS50097"/>
    </source>
</evidence>
<evidence type="ECO:0000256" key="1">
    <source>
        <dbReference type="ARBA" id="ARBA00004906"/>
    </source>
</evidence>
<dbReference type="Pfam" id="PF00651">
    <property type="entry name" value="BTB"/>
    <property type="match status" value="1"/>
</dbReference>
<dbReference type="GO" id="GO:0016567">
    <property type="term" value="P:protein ubiquitination"/>
    <property type="evidence" value="ECO:0007669"/>
    <property type="project" value="UniProtKB-UniPathway"/>
</dbReference>
<feature type="compositionally biased region" description="Basic and acidic residues" evidence="5">
    <location>
        <begin position="613"/>
        <end position="623"/>
    </location>
</feature>
<dbReference type="Proteomes" id="UP000655225">
    <property type="component" value="Unassembled WGS sequence"/>
</dbReference>
<feature type="region of interest" description="Disordered" evidence="5">
    <location>
        <begin position="514"/>
        <end position="542"/>
    </location>
</feature>
<evidence type="ECO:0000256" key="4">
    <source>
        <dbReference type="SAM" id="Coils"/>
    </source>
</evidence>
<gene>
    <name evidence="8" type="ORF">HHK36_011168</name>
</gene>
<evidence type="ECO:0000313" key="8">
    <source>
        <dbReference type="EMBL" id="KAF8403074.1"/>
    </source>
</evidence>
<comment type="similarity">
    <text evidence="3">Belongs to the NPH3 family.</text>
</comment>
<feature type="domain" description="BTB" evidence="6">
    <location>
        <begin position="28"/>
        <end position="98"/>
    </location>
</feature>
<feature type="coiled-coil region" evidence="4">
    <location>
        <begin position="548"/>
        <end position="575"/>
    </location>
</feature>
<comment type="caution">
    <text evidence="8">The sequence shown here is derived from an EMBL/GenBank/DDBJ whole genome shotgun (WGS) entry which is preliminary data.</text>
</comment>
<protein>
    <submittedName>
        <fullName evidence="8">Uncharacterized protein</fullName>
    </submittedName>
</protein>
<dbReference type="PROSITE" id="PS50097">
    <property type="entry name" value="BTB"/>
    <property type="match status" value="1"/>
</dbReference>
<keyword evidence="9" id="KW-1185">Reference proteome</keyword>
<dbReference type="AlphaFoldDB" id="A0A834Z7K1"/>
<keyword evidence="4" id="KW-0175">Coiled coil</keyword>
<dbReference type="EMBL" id="JABCRI010000007">
    <property type="protein sequence ID" value="KAF8403074.1"/>
    <property type="molecule type" value="Genomic_DNA"/>
</dbReference>
<dbReference type="InterPro" id="IPR000210">
    <property type="entry name" value="BTB/POZ_dom"/>
</dbReference>
<comment type="pathway">
    <text evidence="1">Protein modification; protein ubiquitination.</text>
</comment>
<accession>A0A834Z7K1</accession>
<organism evidence="8 9">
    <name type="scientific">Tetracentron sinense</name>
    <name type="common">Spur-leaf</name>
    <dbReference type="NCBI Taxonomy" id="13715"/>
    <lineage>
        <taxon>Eukaryota</taxon>
        <taxon>Viridiplantae</taxon>
        <taxon>Streptophyta</taxon>
        <taxon>Embryophyta</taxon>
        <taxon>Tracheophyta</taxon>
        <taxon>Spermatophyta</taxon>
        <taxon>Magnoliopsida</taxon>
        <taxon>Trochodendrales</taxon>
        <taxon>Trochodendraceae</taxon>
        <taxon>Tetracentron</taxon>
    </lineage>
</organism>
<dbReference type="PANTHER" id="PTHR32370">
    <property type="entry name" value="OS12G0117600 PROTEIN"/>
    <property type="match status" value="1"/>
</dbReference>